<keyword evidence="1" id="KW-1133">Transmembrane helix</keyword>
<keyword evidence="1" id="KW-0812">Transmembrane</keyword>
<feature type="transmembrane region" description="Helical" evidence="1">
    <location>
        <begin position="212"/>
        <end position="235"/>
    </location>
</feature>
<dbReference type="RefSeq" id="WP_116208910.1">
    <property type="nucleotide sequence ID" value="NZ_QUNR01000004.1"/>
</dbReference>
<keyword evidence="1" id="KW-0472">Membrane</keyword>
<dbReference type="InterPro" id="IPR010178">
    <property type="entry name" value="Lit"/>
</dbReference>
<evidence type="ECO:0000313" key="3">
    <source>
        <dbReference type="Proteomes" id="UP000256774"/>
    </source>
</evidence>
<name>A0A3E0H466_9GAMM</name>
<reference evidence="2 3" key="1">
    <citation type="submission" date="2018-08" db="EMBL/GenBank/DDBJ databases">
        <title>Genomic Encyclopedia of Type Strains, Phase IV (KMG-IV): sequencing the most valuable type-strain genomes for metagenomic binning, comparative biology and taxonomic classification.</title>
        <authorList>
            <person name="Goeker M."/>
        </authorList>
    </citation>
    <scope>NUCLEOTIDE SEQUENCE [LARGE SCALE GENOMIC DNA]</scope>
    <source>
        <strain evidence="2 3">DSM 26022</strain>
    </source>
</reference>
<dbReference type="Pfam" id="PF07314">
    <property type="entry name" value="Lit"/>
    <property type="match status" value="1"/>
</dbReference>
<keyword evidence="3" id="KW-1185">Reference proteome</keyword>
<dbReference type="Proteomes" id="UP000256774">
    <property type="component" value="Unassembled WGS sequence"/>
</dbReference>
<evidence type="ECO:0000256" key="1">
    <source>
        <dbReference type="SAM" id="Phobius"/>
    </source>
</evidence>
<evidence type="ECO:0000313" key="2">
    <source>
        <dbReference type="EMBL" id="REH36977.1"/>
    </source>
</evidence>
<dbReference type="AlphaFoldDB" id="A0A3E0H466"/>
<comment type="caution">
    <text evidence="2">The sequence shown here is derived from an EMBL/GenBank/DDBJ whole genome shotgun (WGS) entry which is preliminary data.</text>
</comment>
<organism evidence="2 3">
    <name type="scientific">Paraperlucidibaca baekdonensis</name>
    <dbReference type="NCBI Taxonomy" id="748120"/>
    <lineage>
        <taxon>Bacteria</taxon>
        <taxon>Pseudomonadati</taxon>
        <taxon>Pseudomonadota</taxon>
        <taxon>Gammaproteobacteria</taxon>
        <taxon>Moraxellales</taxon>
        <taxon>Moraxellaceae</taxon>
        <taxon>Paraperlucidibaca</taxon>
    </lineage>
</organism>
<dbReference type="OrthoDB" id="7836096at2"/>
<feature type="transmembrane region" description="Helical" evidence="1">
    <location>
        <begin position="129"/>
        <end position="145"/>
    </location>
</feature>
<dbReference type="EMBL" id="QUNR01000004">
    <property type="protein sequence ID" value="REH36977.1"/>
    <property type="molecule type" value="Genomic_DNA"/>
</dbReference>
<feature type="transmembrane region" description="Helical" evidence="1">
    <location>
        <begin position="7"/>
        <end position="27"/>
    </location>
</feature>
<protein>
    <submittedName>
        <fullName evidence="2">Uncharacterized protein DUF1461</fullName>
    </submittedName>
</protein>
<gene>
    <name evidence="2" type="ORF">DFR26_2121</name>
</gene>
<accession>A0A3E0H466</accession>
<proteinExistence type="predicted"/>
<feature type="transmembrane region" description="Helical" evidence="1">
    <location>
        <begin position="157"/>
        <end position="181"/>
    </location>
</feature>
<sequence length="242" mass="27435">MSLRYQVAWFAVLMGLLLTSLGLSWWLHAEFNYGYALWYDWLDLRGQIAEFGPQNRYIHGFQTLSREGHLAAFNAIVQAVHGPAGSAAVEALRQIHFMPSTGHATALLREPEIVHLNDVAVLMARLRDALIGVAILTVFGLYWLRRRVPLIRWRWQGGLLLCLALAGVLLLALLGFEAVFYQLHHWVFPENHAWFFYYQDSLMSTMMKAPDLFAAIGASLLGFGLMLFALMVGVLRRMTKSD</sequence>